<dbReference type="AlphaFoldDB" id="A0A9Q2XN20"/>
<dbReference type="InterPro" id="IPR007863">
    <property type="entry name" value="Peptidase_M16_C"/>
</dbReference>
<evidence type="ECO:0000259" key="1">
    <source>
        <dbReference type="Pfam" id="PF05193"/>
    </source>
</evidence>
<protein>
    <submittedName>
        <fullName evidence="2">Insulinase family protein</fullName>
    </submittedName>
</protein>
<comment type="caution">
    <text evidence="2">The sequence shown here is derived from an EMBL/GenBank/DDBJ whole genome shotgun (WGS) entry which is preliminary data.</text>
</comment>
<dbReference type="Proteomes" id="UP001106592">
    <property type="component" value="Unassembled WGS sequence"/>
</dbReference>
<gene>
    <name evidence="2" type="ORF">KUO17_19180</name>
</gene>
<organism evidence="2 3">
    <name type="scientific">Pseudomonas aegrilactucae</name>
    <dbReference type="NCBI Taxonomy" id="2854028"/>
    <lineage>
        <taxon>Bacteria</taxon>
        <taxon>Pseudomonadati</taxon>
        <taxon>Pseudomonadota</taxon>
        <taxon>Gammaproteobacteria</taxon>
        <taxon>Pseudomonadales</taxon>
        <taxon>Pseudomonadaceae</taxon>
        <taxon>Pseudomonas</taxon>
    </lineage>
</organism>
<proteinExistence type="predicted"/>
<dbReference type="InterPro" id="IPR050361">
    <property type="entry name" value="MPP/UQCRC_Complex"/>
</dbReference>
<sequence>MVNRPAGRDAGPAAVCRAQAGADQGPVEQSDRPFPALRRATCQRPAQCASVPRPPLFGKSAGRADAIARISIEQIKAYYQRAFTASNATIVLVGDLSHEQARQMAEHIAGTLPTGPALPSIPAPAATEPELYHLEHPGTQTTLLVGLPAPAANHPDRAALTVLNQILGGKGLRTRLMHELRTRRGLTYGAYSRLQLQRSAGIWGMQLGVEHRYRDATLHVVEQLLHDYVEHGPTQQELDDTRRKLLGELLLASASNAGKLAQLQDIAFNQLAPDHQAQFINAIQALSIDQLKVVLKNHLQIDKLVQISVGPLSDQEPLPTHTTD</sequence>
<dbReference type="PANTHER" id="PTHR11851:SF224">
    <property type="entry name" value="PROCESSING PROTEASE"/>
    <property type="match status" value="1"/>
</dbReference>
<keyword evidence="3" id="KW-1185">Reference proteome</keyword>
<dbReference type="PANTHER" id="PTHR11851">
    <property type="entry name" value="METALLOPROTEASE"/>
    <property type="match status" value="1"/>
</dbReference>
<feature type="domain" description="Peptidase M16 C-terminal" evidence="1">
    <location>
        <begin position="70"/>
        <end position="245"/>
    </location>
</feature>
<accession>A0A9Q2XN20</accession>
<dbReference type="Pfam" id="PF05193">
    <property type="entry name" value="Peptidase_M16_C"/>
    <property type="match status" value="1"/>
</dbReference>
<dbReference type="EMBL" id="JAHTBI010000072">
    <property type="protein sequence ID" value="MBV6289121.1"/>
    <property type="molecule type" value="Genomic_DNA"/>
</dbReference>
<evidence type="ECO:0000313" key="3">
    <source>
        <dbReference type="Proteomes" id="UP001106592"/>
    </source>
</evidence>
<evidence type="ECO:0000313" key="2">
    <source>
        <dbReference type="EMBL" id="MBV6289121.1"/>
    </source>
</evidence>
<reference evidence="2" key="2">
    <citation type="journal article" date="2023" name="Plant Pathol.">
        <title>Dismantling and reorganizing Pseudomonas marginalis sensu#lato.</title>
        <authorList>
            <person name="Sawada H."/>
            <person name="Fujikawa T."/>
            <person name="Satou M."/>
        </authorList>
    </citation>
    <scope>NUCLEOTIDE SEQUENCE</scope>
    <source>
        <strain evidence="2">MAFF 301350</strain>
    </source>
</reference>
<name>A0A9Q2XN20_9PSED</name>
<reference evidence="2" key="1">
    <citation type="journal article" date="2022" name="Int. J. Syst. Evol. Microbiol.">
        <title>Pseudomonas aegrilactucae sp. nov. and Pseudomonas morbosilactucae sp. nov., pathogens causing bacterial rot of lettuce in Japan.</title>
        <authorList>
            <person name="Sawada H."/>
            <person name="Fujikawa T."/>
            <person name="Satou M."/>
        </authorList>
    </citation>
    <scope>NUCLEOTIDE SEQUENCE</scope>
    <source>
        <strain evidence="2">MAFF 301350</strain>
    </source>
</reference>